<accession>A0A7W7KA33</accession>
<dbReference type="Pfam" id="PF05368">
    <property type="entry name" value="NmrA"/>
    <property type="match status" value="1"/>
</dbReference>
<dbReference type="EMBL" id="JACHLR010000007">
    <property type="protein sequence ID" value="MBB4858721.1"/>
    <property type="molecule type" value="Genomic_DNA"/>
</dbReference>
<dbReference type="Gene3D" id="3.40.50.720">
    <property type="entry name" value="NAD(P)-binding Rossmann-like Domain"/>
    <property type="match status" value="1"/>
</dbReference>
<dbReference type="Proteomes" id="UP000555448">
    <property type="component" value="Unassembled WGS sequence"/>
</dbReference>
<keyword evidence="5" id="KW-1185">Reference proteome</keyword>
<gene>
    <name evidence="4" type="ORF">HNO88_002047</name>
</gene>
<evidence type="ECO:0000313" key="4">
    <source>
        <dbReference type="EMBL" id="MBB4858721.1"/>
    </source>
</evidence>
<name>A0A7W7KA33_9SPHN</name>
<keyword evidence="2" id="KW-0521">NADP</keyword>
<organism evidence="4 5">
    <name type="scientific">Novosphingobium chloroacetimidivorans</name>
    <dbReference type="NCBI Taxonomy" id="1428314"/>
    <lineage>
        <taxon>Bacteria</taxon>
        <taxon>Pseudomonadati</taxon>
        <taxon>Pseudomonadota</taxon>
        <taxon>Alphaproteobacteria</taxon>
        <taxon>Sphingomonadales</taxon>
        <taxon>Sphingomonadaceae</taxon>
        <taxon>Novosphingobium</taxon>
    </lineage>
</organism>
<proteinExistence type="inferred from homology"/>
<feature type="domain" description="NmrA-like" evidence="3">
    <location>
        <begin position="1"/>
        <end position="213"/>
    </location>
</feature>
<dbReference type="InterPro" id="IPR008030">
    <property type="entry name" value="NmrA-like"/>
</dbReference>
<protein>
    <submittedName>
        <fullName evidence="4">Uncharacterized protein YbjT (DUF2867 family)</fullName>
    </submittedName>
</protein>
<dbReference type="InterPro" id="IPR051164">
    <property type="entry name" value="NmrA-like_oxidored"/>
</dbReference>
<evidence type="ECO:0000256" key="2">
    <source>
        <dbReference type="ARBA" id="ARBA00022857"/>
    </source>
</evidence>
<reference evidence="4 5" key="1">
    <citation type="submission" date="2020-08" db="EMBL/GenBank/DDBJ databases">
        <title>Functional genomics of gut bacteria from endangered species of beetles.</title>
        <authorList>
            <person name="Carlos-Shanley C."/>
        </authorList>
    </citation>
    <scope>NUCLEOTIDE SEQUENCE [LARGE SCALE GENOMIC DNA]</scope>
    <source>
        <strain evidence="4 5">S00245</strain>
    </source>
</reference>
<dbReference type="AlphaFoldDB" id="A0A7W7KA33"/>
<evidence type="ECO:0000313" key="5">
    <source>
        <dbReference type="Proteomes" id="UP000555448"/>
    </source>
</evidence>
<sequence>MVRDPASAAAKALAASGVAVVPGDLGDAAALRSAMIGADGVFSMQPNSGDPTSGITDAEEVRIGRLVADSAVEAGVTHLVYSSASVISRGPTGIANLDCKLEIEDHVRSLAIPTTIVRPATFMELLAQPAFWSDADELVFFTSPDQPVELIAAQDIGTIVAAVLADRDRFAGLSIDIAGEELAGADIGSAISRALGRPISYRRFPDALLKQQPALDRTVRMFASGVAAGNADIAALSREFGPLTGLDAWLAGSGHALIRSAARGTKT</sequence>
<comment type="caution">
    <text evidence="4">The sequence shown here is derived from an EMBL/GenBank/DDBJ whole genome shotgun (WGS) entry which is preliminary data.</text>
</comment>
<dbReference type="Gene3D" id="3.90.25.10">
    <property type="entry name" value="UDP-galactose 4-epimerase, domain 1"/>
    <property type="match status" value="1"/>
</dbReference>
<dbReference type="PANTHER" id="PTHR42748">
    <property type="entry name" value="NITROGEN METABOLITE REPRESSION PROTEIN NMRA FAMILY MEMBER"/>
    <property type="match status" value="1"/>
</dbReference>
<evidence type="ECO:0000256" key="1">
    <source>
        <dbReference type="ARBA" id="ARBA00006328"/>
    </source>
</evidence>
<dbReference type="PANTHER" id="PTHR42748:SF7">
    <property type="entry name" value="NMRA LIKE REDOX SENSOR 1-RELATED"/>
    <property type="match status" value="1"/>
</dbReference>
<dbReference type="SUPFAM" id="SSF51735">
    <property type="entry name" value="NAD(P)-binding Rossmann-fold domains"/>
    <property type="match status" value="1"/>
</dbReference>
<dbReference type="InterPro" id="IPR036291">
    <property type="entry name" value="NAD(P)-bd_dom_sf"/>
</dbReference>
<comment type="similarity">
    <text evidence="1">Belongs to the NmrA-type oxidoreductase family.</text>
</comment>
<evidence type="ECO:0000259" key="3">
    <source>
        <dbReference type="Pfam" id="PF05368"/>
    </source>
</evidence>